<dbReference type="CDD" id="cd00757">
    <property type="entry name" value="ThiF_MoeB_HesA_family"/>
    <property type="match status" value="1"/>
</dbReference>
<dbReference type="InterPro" id="IPR045886">
    <property type="entry name" value="ThiF/MoeB/HesA"/>
</dbReference>
<dbReference type="Pfam" id="PF00899">
    <property type="entry name" value="ThiF"/>
    <property type="match status" value="1"/>
</dbReference>
<dbReference type="PANTHER" id="PTHR10953:SF102">
    <property type="entry name" value="ADENYLYLTRANSFERASE AND SULFURTRANSFERASE MOCS3"/>
    <property type="match status" value="1"/>
</dbReference>
<evidence type="ECO:0000313" key="4">
    <source>
        <dbReference type="Proteomes" id="UP000547011"/>
    </source>
</evidence>
<gene>
    <name evidence="3" type="ORF">GGR20_001853</name>
</gene>
<dbReference type="Proteomes" id="UP000547011">
    <property type="component" value="Unassembled WGS sequence"/>
</dbReference>
<dbReference type="GO" id="GO:0016779">
    <property type="term" value="F:nucleotidyltransferase activity"/>
    <property type="evidence" value="ECO:0007669"/>
    <property type="project" value="UniProtKB-KW"/>
</dbReference>
<keyword evidence="3" id="KW-0808">Transferase</keyword>
<dbReference type="RefSeq" id="WP_246349514.1">
    <property type="nucleotide sequence ID" value="NZ_JACIEW010000004.1"/>
</dbReference>
<dbReference type="GO" id="GO:0008641">
    <property type="term" value="F:ubiquitin-like modifier activating enzyme activity"/>
    <property type="evidence" value="ECO:0007669"/>
    <property type="project" value="InterPro"/>
</dbReference>
<dbReference type="GO" id="GO:0005829">
    <property type="term" value="C:cytosol"/>
    <property type="evidence" value="ECO:0007669"/>
    <property type="project" value="TreeGrafter"/>
</dbReference>
<sequence length="243" mass="24727">MASEGPLTPEETRRYARHLVLKGFGGPAQQKLKATRVLVVGAGGLGSPAIAYLAAAGVGRLTIVDPDVVSLTNLQRQVVHTTASIGTGKAASAGTFAGALNPHVVLDLHAEAVTDANADQLAGAADIVLDGTDNLVTRRIVATACERCKKPLVSGAVSMFSGQVTIFAPHLGGPPHAALYPNAASDDALPSCEANGILGPVTGVIGTLMAMEAIKLATGVGTPLIGRLLIYDAREASFSELGY</sequence>
<keyword evidence="4" id="KW-1185">Reference proteome</keyword>
<accession>A0A7W6INF4</accession>
<proteinExistence type="inferred from homology"/>
<dbReference type="EMBL" id="JACIEW010000004">
    <property type="protein sequence ID" value="MBB4052210.1"/>
    <property type="molecule type" value="Genomic_DNA"/>
</dbReference>
<dbReference type="InterPro" id="IPR000594">
    <property type="entry name" value="ThiF_NAD_FAD-bd"/>
</dbReference>
<reference evidence="3 4" key="1">
    <citation type="submission" date="2020-08" db="EMBL/GenBank/DDBJ databases">
        <title>Genomic Encyclopedia of Type Strains, Phase IV (KMG-IV): sequencing the most valuable type-strain genomes for metagenomic binning, comparative biology and taxonomic classification.</title>
        <authorList>
            <person name="Goeker M."/>
        </authorList>
    </citation>
    <scope>NUCLEOTIDE SEQUENCE [LARGE SCALE GENOMIC DNA]</scope>
    <source>
        <strain evidence="3 4">DSM 23447</strain>
    </source>
</reference>
<evidence type="ECO:0000313" key="3">
    <source>
        <dbReference type="EMBL" id="MBB4052210.1"/>
    </source>
</evidence>
<name>A0A7W6INF4_9HYPH</name>
<comment type="caution">
    <text evidence="3">The sequence shown here is derived from an EMBL/GenBank/DDBJ whole genome shotgun (WGS) entry which is preliminary data.</text>
</comment>
<dbReference type="GO" id="GO:0004792">
    <property type="term" value="F:thiosulfate-cyanide sulfurtransferase activity"/>
    <property type="evidence" value="ECO:0007669"/>
    <property type="project" value="TreeGrafter"/>
</dbReference>
<evidence type="ECO:0000256" key="1">
    <source>
        <dbReference type="ARBA" id="ARBA00009919"/>
    </source>
</evidence>
<dbReference type="SUPFAM" id="SSF69572">
    <property type="entry name" value="Activating enzymes of the ubiquitin-like proteins"/>
    <property type="match status" value="1"/>
</dbReference>
<evidence type="ECO:0000259" key="2">
    <source>
        <dbReference type="Pfam" id="PF00899"/>
    </source>
</evidence>
<dbReference type="FunFam" id="3.40.50.720:FF:000080">
    <property type="entry name" value="Thiazole biosynthesis adenylyltransferase ThiF"/>
    <property type="match status" value="1"/>
</dbReference>
<organism evidence="3 4">
    <name type="scientific">Devosia subaequoris</name>
    <dbReference type="NCBI Taxonomy" id="395930"/>
    <lineage>
        <taxon>Bacteria</taxon>
        <taxon>Pseudomonadati</taxon>
        <taxon>Pseudomonadota</taxon>
        <taxon>Alphaproteobacteria</taxon>
        <taxon>Hyphomicrobiales</taxon>
        <taxon>Devosiaceae</taxon>
        <taxon>Devosia</taxon>
    </lineage>
</organism>
<protein>
    <submittedName>
        <fullName evidence="3">Adenylyltransferase/sulfurtransferase</fullName>
    </submittedName>
</protein>
<dbReference type="GO" id="GO:0008146">
    <property type="term" value="F:sulfotransferase activity"/>
    <property type="evidence" value="ECO:0007669"/>
    <property type="project" value="TreeGrafter"/>
</dbReference>
<dbReference type="InterPro" id="IPR035985">
    <property type="entry name" value="Ubiquitin-activating_enz"/>
</dbReference>
<dbReference type="Gene3D" id="3.40.50.720">
    <property type="entry name" value="NAD(P)-binding Rossmann-like Domain"/>
    <property type="match status" value="1"/>
</dbReference>
<dbReference type="PANTHER" id="PTHR10953">
    <property type="entry name" value="UBIQUITIN-ACTIVATING ENZYME E1"/>
    <property type="match status" value="1"/>
</dbReference>
<feature type="domain" description="THIF-type NAD/FAD binding fold" evidence="2">
    <location>
        <begin position="15"/>
        <end position="240"/>
    </location>
</feature>
<keyword evidence="3" id="KW-0548">Nucleotidyltransferase</keyword>
<comment type="similarity">
    <text evidence="1">Belongs to the HesA/MoeB/ThiF family.</text>
</comment>
<dbReference type="NCBIfam" id="NF004281">
    <property type="entry name" value="PRK05690.1"/>
    <property type="match status" value="1"/>
</dbReference>
<dbReference type="AlphaFoldDB" id="A0A7W6INF4"/>